<dbReference type="EMBL" id="LT629705">
    <property type="protein sequence ID" value="SDP14997.1"/>
    <property type="molecule type" value="Genomic_DNA"/>
</dbReference>
<name>A0A1H0QCD3_9PSED</name>
<dbReference type="Proteomes" id="UP000198827">
    <property type="component" value="Chromosome I"/>
</dbReference>
<reference evidence="1 2" key="1">
    <citation type="submission" date="2016-10" db="EMBL/GenBank/DDBJ databases">
        <authorList>
            <person name="de Groot N.N."/>
        </authorList>
    </citation>
    <scope>NUCLEOTIDE SEQUENCE [LARGE SCALE GENOMIC DNA]</scope>
    <source>
        <strain evidence="1 2">CECT 7543</strain>
    </source>
</reference>
<dbReference type="OrthoDB" id="6904952at2"/>
<gene>
    <name evidence="1" type="ORF">SAMN04489798_4842</name>
</gene>
<proteinExistence type="predicted"/>
<dbReference type="RefSeq" id="WP_090185173.1">
    <property type="nucleotide sequence ID" value="NZ_LT629705.1"/>
</dbReference>
<evidence type="ECO:0000313" key="1">
    <source>
        <dbReference type="EMBL" id="SDP14997.1"/>
    </source>
</evidence>
<dbReference type="AlphaFoldDB" id="A0A1H0QCD3"/>
<sequence length="90" mass="10619">MHSFTHQLTAAQEQKLRALNAWHLALEDIRLRMECPDAYHEQLIRQSDEMDRLGIVSWQEWRDLRIEADQAYLRAIAGEDYHRTLKNGSG</sequence>
<organism evidence="1 2">
    <name type="scientific">Pseudomonas arsenicoxydans</name>
    <dbReference type="NCBI Taxonomy" id="702115"/>
    <lineage>
        <taxon>Bacteria</taxon>
        <taxon>Pseudomonadati</taxon>
        <taxon>Pseudomonadota</taxon>
        <taxon>Gammaproteobacteria</taxon>
        <taxon>Pseudomonadales</taxon>
        <taxon>Pseudomonadaceae</taxon>
        <taxon>Pseudomonas</taxon>
    </lineage>
</organism>
<accession>A0A1H0QCD3</accession>
<evidence type="ECO:0000313" key="2">
    <source>
        <dbReference type="Proteomes" id="UP000198827"/>
    </source>
</evidence>
<protein>
    <submittedName>
        <fullName evidence="1">Uncharacterized protein</fullName>
    </submittedName>
</protein>